<evidence type="ECO:0000256" key="4">
    <source>
        <dbReference type="ARBA" id="ARBA00012595"/>
    </source>
</evidence>
<proteinExistence type="inferred from homology"/>
<dbReference type="Gene3D" id="2.60.40.1180">
    <property type="entry name" value="Golgi alpha-mannosidase II"/>
    <property type="match status" value="1"/>
</dbReference>
<evidence type="ECO:0000256" key="12">
    <source>
        <dbReference type="RuleBase" id="RU361134"/>
    </source>
</evidence>
<dbReference type="InterPro" id="IPR006048">
    <property type="entry name" value="A-amylase/branching_C"/>
</dbReference>
<dbReference type="Proteomes" id="UP000712713">
    <property type="component" value="Unassembled WGS sequence"/>
</dbReference>
<evidence type="ECO:0000256" key="2">
    <source>
        <dbReference type="ARBA" id="ARBA00001913"/>
    </source>
</evidence>
<dbReference type="GO" id="GO:0004556">
    <property type="term" value="F:alpha-amylase activity"/>
    <property type="evidence" value="ECO:0007669"/>
    <property type="project" value="UniProtKB-UniRule"/>
</dbReference>
<comment type="caution">
    <text evidence="16">The sequence shown here is derived from an EMBL/GenBank/DDBJ whole genome shotgun (WGS) entry which is preliminary data.</text>
</comment>
<gene>
    <name evidence="16" type="ORF">K8V15_00860</name>
</gene>
<dbReference type="Pfam" id="PF00128">
    <property type="entry name" value="Alpha-amylase"/>
    <property type="match status" value="1"/>
</dbReference>
<comment type="catalytic activity">
    <reaction evidence="1 12">
        <text>Endohydrolysis of (1-&gt;4)-alpha-D-glucosidic linkages in polysaccharides containing three or more (1-&gt;4)-alpha-linked D-glucose units.</text>
        <dbReference type="EC" id="3.2.1.1"/>
    </reaction>
</comment>
<evidence type="ECO:0000256" key="9">
    <source>
        <dbReference type="ARBA" id="ARBA00023277"/>
    </source>
</evidence>
<dbReference type="AlphaFoldDB" id="A0A921EM69"/>
<evidence type="ECO:0000259" key="14">
    <source>
        <dbReference type="SMART" id="SM00632"/>
    </source>
</evidence>
<dbReference type="CDD" id="cd11317">
    <property type="entry name" value="AmyAc_bac_euk_AmyA"/>
    <property type="match status" value="1"/>
</dbReference>
<dbReference type="SMART" id="SM00642">
    <property type="entry name" value="Aamy"/>
    <property type="match status" value="1"/>
</dbReference>
<evidence type="ECO:0000259" key="15">
    <source>
        <dbReference type="SMART" id="SM00642"/>
    </source>
</evidence>
<feature type="domain" description="Alpha-amylase C-terminal" evidence="14">
    <location>
        <begin position="396"/>
        <end position="483"/>
    </location>
</feature>
<dbReference type="GO" id="GO:0005975">
    <property type="term" value="P:carbohydrate metabolic process"/>
    <property type="evidence" value="ECO:0007669"/>
    <property type="project" value="InterPro"/>
</dbReference>
<protein>
    <recommendedName>
        <fullName evidence="5 12">Alpha-amylase</fullName>
        <ecNumber evidence="4 12">3.2.1.1</ecNumber>
    </recommendedName>
</protein>
<evidence type="ECO:0000256" key="3">
    <source>
        <dbReference type="ARBA" id="ARBA00008061"/>
    </source>
</evidence>
<dbReference type="PROSITE" id="PS51257">
    <property type="entry name" value="PROKAR_LIPOPROTEIN"/>
    <property type="match status" value="1"/>
</dbReference>
<evidence type="ECO:0000256" key="7">
    <source>
        <dbReference type="ARBA" id="ARBA00022801"/>
    </source>
</evidence>
<dbReference type="SUPFAM" id="SSF51445">
    <property type="entry name" value="(Trans)glycosidases"/>
    <property type="match status" value="1"/>
</dbReference>
<reference evidence="16" key="1">
    <citation type="journal article" date="2021" name="PeerJ">
        <title>Extensive microbial diversity within the chicken gut microbiome revealed by metagenomics and culture.</title>
        <authorList>
            <person name="Gilroy R."/>
            <person name="Ravi A."/>
            <person name="Getino M."/>
            <person name="Pursley I."/>
            <person name="Horton D.L."/>
            <person name="Alikhan N.F."/>
            <person name="Baker D."/>
            <person name="Gharbi K."/>
            <person name="Hall N."/>
            <person name="Watson M."/>
            <person name="Adriaenssens E.M."/>
            <person name="Foster-Nyarko E."/>
            <person name="Jarju S."/>
            <person name="Secka A."/>
            <person name="Antonio M."/>
            <person name="Oren A."/>
            <person name="Chaudhuri R.R."/>
            <person name="La Ragione R."/>
            <person name="Hildebrand F."/>
            <person name="Pallen M.J."/>
        </authorList>
    </citation>
    <scope>NUCLEOTIDE SEQUENCE</scope>
    <source>
        <strain evidence="16">ChiGjej3B3-7470</strain>
    </source>
</reference>
<sequence length="489" mass="52844">MRSRLTAALLALPLALAACTPAPSPSEPTTPSSPPKVELARTAGVQLFQWNWNSVAKECTEVLGPNAFDFVLLSPAQEHIEGEQWWTSYQPVSYQIESKLGTRDEFKAMVDTCHGAGVKIYADAVINHMTGIDGGTGVAGSAFTHYDYPGIYTEADFHKCETVTGDIENYSDQVQVQTCELSNLADLKTDTEHVQTTIAAYLNDLRSLGVDGFRIDAAKHMPARDVKGIVDRIDGDPFVAVEVIRGSGEPIQPEDYLDSGSAFAFQFARDLTGLIPGGAVYRALDLYDGELPSEKAVTFVTNHDTERNGQTTTYKDGAEYHLANLLMMAVDFGTPTLYAGYAFNERDAGAPQTDGKIDDVECTTSEDPQPGEWVCGHRRYAGLAEWAAVVGDAEAKEVWREGYAVAFERGDRGVFVINGNSSRAVTAQFPTQLPDGTYCDVATQPTTVDDSEPCGGTILGVLDGVANVEVPPMDGVAVHVNRRHDLVEG</sequence>
<evidence type="ECO:0000313" key="16">
    <source>
        <dbReference type="EMBL" id="HJE50532.1"/>
    </source>
</evidence>
<dbReference type="InterPro" id="IPR031319">
    <property type="entry name" value="A-amylase_C"/>
</dbReference>
<keyword evidence="6" id="KW-0479">Metal-binding</keyword>
<feature type="signal peptide" evidence="13">
    <location>
        <begin position="1"/>
        <end position="17"/>
    </location>
</feature>
<name>A0A921EM69_9ACTN</name>
<reference evidence="16" key="2">
    <citation type="submission" date="2021-09" db="EMBL/GenBank/DDBJ databases">
        <authorList>
            <person name="Gilroy R."/>
        </authorList>
    </citation>
    <scope>NUCLEOTIDE SEQUENCE</scope>
    <source>
        <strain evidence="16">ChiGjej3B3-7470</strain>
    </source>
</reference>
<evidence type="ECO:0000256" key="6">
    <source>
        <dbReference type="ARBA" id="ARBA00022723"/>
    </source>
</evidence>
<dbReference type="SMART" id="SM00632">
    <property type="entry name" value="Aamy_C"/>
    <property type="match status" value="1"/>
</dbReference>
<dbReference type="Gene3D" id="3.20.20.80">
    <property type="entry name" value="Glycosidases"/>
    <property type="match status" value="1"/>
</dbReference>
<dbReference type="InterPro" id="IPR013780">
    <property type="entry name" value="Glyco_hydro_b"/>
</dbReference>
<evidence type="ECO:0000256" key="11">
    <source>
        <dbReference type="RuleBase" id="RU003615"/>
    </source>
</evidence>
<dbReference type="PANTHER" id="PTHR43447">
    <property type="entry name" value="ALPHA-AMYLASE"/>
    <property type="match status" value="1"/>
</dbReference>
<dbReference type="GO" id="GO:0046872">
    <property type="term" value="F:metal ion binding"/>
    <property type="evidence" value="ECO:0007669"/>
    <property type="project" value="UniProtKB-KW"/>
</dbReference>
<dbReference type="InterPro" id="IPR006046">
    <property type="entry name" value="Alpha_amylase"/>
</dbReference>
<keyword evidence="13" id="KW-0732">Signal</keyword>
<accession>A0A921EM69</accession>
<organism evidence="16 17">
    <name type="scientific">Tessaracoccus flavescens</name>
    <dbReference type="NCBI Taxonomy" id="399497"/>
    <lineage>
        <taxon>Bacteria</taxon>
        <taxon>Bacillati</taxon>
        <taxon>Actinomycetota</taxon>
        <taxon>Actinomycetes</taxon>
        <taxon>Propionibacteriales</taxon>
        <taxon>Propionibacteriaceae</taxon>
        <taxon>Tessaracoccus</taxon>
    </lineage>
</organism>
<feature type="chain" id="PRO_5038823165" description="Alpha-amylase" evidence="13">
    <location>
        <begin position="18"/>
        <end position="489"/>
    </location>
</feature>
<dbReference type="SUPFAM" id="SSF51011">
    <property type="entry name" value="Glycosyl hydrolase domain"/>
    <property type="match status" value="1"/>
</dbReference>
<dbReference type="InterPro" id="IPR017853">
    <property type="entry name" value="GH"/>
</dbReference>
<keyword evidence="7 12" id="KW-0378">Hydrolase</keyword>
<evidence type="ECO:0000313" key="17">
    <source>
        <dbReference type="Proteomes" id="UP000712713"/>
    </source>
</evidence>
<keyword evidence="10 12" id="KW-0326">Glycosidase</keyword>
<comment type="similarity">
    <text evidence="3 11">Belongs to the glycosyl hydrolase 13 family.</text>
</comment>
<comment type="cofactor">
    <cofactor evidence="2">
        <name>Ca(2+)</name>
        <dbReference type="ChEBI" id="CHEBI:29108"/>
    </cofactor>
</comment>
<evidence type="ECO:0000256" key="13">
    <source>
        <dbReference type="SAM" id="SignalP"/>
    </source>
</evidence>
<keyword evidence="8" id="KW-0106">Calcium</keyword>
<evidence type="ECO:0000256" key="10">
    <source>
        <dbReference type="ARBA" id="ARBA00023295"/>
    </source>
</evidence>
<dbReference type="EC" id="3.2.1.1" evidence="4 12"/>
<dbReference type="InterPro" id="IPR006047">
    <property type="entry name" value="GH13_cat_dom"/>
</dbReference>
<keyword evidence="9 12" id="KW-0119">Carbohydrate metabolism</keyword>
<feature type="domain" description="Glycosyl hydrolase family 13 catalytic" evidence="15">
    <location>
        <begin position="42"/>
        <end position="390"/>
    </location>
</feature>
<dbReference type="EMBL" id="DYZF01000024">
    <property type="protein sequence ID" value="HJE50532.1"/>
    <property type="molecule type" value="Genomic_DNA"/>
</dbReference>
<dbReference type="PRINTS" id="PR00110">
    <property type="entry name" value="ALPHAAMYLASE"/>
</dbReference>
<evidence type="ECO:0000256" key="8">
    <source>
        <dbReference type="ARBA" id="ARBA00022837"/>
    </source>
</evidence>
<dbReference type="Pfam" id="PF02806">
    <property type="entry name" value="Alpha-amylase_C"/>
    <property type="match status" value="1"/>
</dbReference>
<evidence type="ECO:0000256" key="1">
    <source>
        <dbReference type="ARBA" id="ARBA00000548"/>
    </source>
</evidence>
<evidence type="ECO:0000256" key="5">
    <source>
        <dbReference type="ARBA" id="ARBA00017303"/>
    </source>
</evidence>